<dbReference type="OrthoDB" id="9802447at2"/>
<evidence type="ECO:0000259" key="10">
    <source>
        <dbReference type="Pfam" id="PF12806"/>
    </source>
</evidence>
<dbReference type="Proteomes" id="UP000006346">
    <property type="component" value="Chromosome"/>
</dbReference>
<evidence type="ECO:0000256" key="5">
    <source>
        <dbReference type="ARBA" id="ARBA00023002"/>
    </source>
</evidence>
<keyword evidence="5 6" id="KW-0560">Oxidoreductase</keyword>
<accession>G7WID9</accession>
<gene>
    <name evidence="11" type="ordered locus">Desor_3067</name>
</gene>
<feature type="domain" description="Acetyl-CoA dehydrogenase-like C-terminal" evidence="10">
    <location>
        <begin position="476"/>
        <end position="605"/>
    </location>
</feature>
<dbReference type="Pfam" id="PF02771">
    <property type="entry name" value="Acyl-CoA_dh_N"/>
    <property type="match status" value="1"/>
</dbReference>
<dbReference type="SUPFAM" id="SSF56645">
    <property type="entry name" value="Acyl-CoA dehydrogenase NM domain-like"/>
    <property type="match status" value="1"/>
</dbReference>
<evidence type="ECO:0000256" key="4">
    <source>
        <dbReference type="ARBA" id="ARBA00022827"/>
    </source>
</evidence>
<feature type="domain" description="Acyl-CoA dehydrogenase/oxidase C-terminal" evidence="7">
    <location>
        <begin position="294"/>
        <end position="458"/>
    </location>
</feature>
<reference evidence="12" key="1">
    <citation type="submission" date="2011-11" db="EMBL/GenBank/DDBJ databases">
        <title>Complete sequence of Desulfosporosinus orientis DSM 765.</title>
        <authorList>
            <person name="Lucas S."/>
            <person name="Han J."/>
            <person name="Lapidus A."/>
            <person name="Cheng J.-F."/>
            <person name="Goodwin L."/>
            <person name="Pitluck S."/>
            <person name="Peters L."/>
            <person name="Ovchinnikova G."/>
            <person name="Teshima H."/>
            <person name="Detter J.C."/>
            <person name="Han C."/>
            <person name="Tapia R."/>
            <person name="Land M."/>
            <person name="Hauser L."/>
            <person name="Kyrpides N."/>
            <person name="Ivanova N."/>
            <person name="Pagani I."/>
            <person name="Pester M."/>
            <person name="Spring S."/>
            <person name="Ollivier B."/>
            <person name="Rattei T."/>
            <person name="Klenk H.-P."/>
            <person name="Wagner M."/>
            <person name="Loy A."/>
            <person name="Woyke T."/>
        </authorList>
    </citation>
    <scope>NUCLEOTIDE SEQUENCE [LARGE SCALE GENOMIC DNA]</scope>
    <source>
        <strain evidence="12">ATCC 19365 / DSM 765 / NCIMB 8382 / VKM B-1628</strain>
    </source>
</reference>
<dbReference type="InterPro" id="IPR052166">
    <property type="entry name" value="Diverse_Acyl-CoA_DH"/>
</dbReference>
<keyword evidence="4 6" id="KW-0274">FAD</keyword>
<keyword evidence="12" id="KW-1185">Reference proteome</keyword>
<dbReference type="Pfam" id="PF12806">
    <property type="entry name" value="Acyl-CoA_dh_C"/>
    <property type="match status" value="1"/>
</dbReference>
<reference evidence="11 12" key="2">
    <citation type="journal article" date="2012" name="J. Bacteriol.">
        <title>Complete genome sequences of Desulfosporosinus orientis DSM765T, Desulfosporosinus youngiae DSM17734T, Desulfosporosinus meridiei DSM13257T, and Desulfosporosinus acidiphilus DSM22704T.</title>
        <authorList>
            <person name="Pester M."/>
            <person name="Brambilla E."/>
            <person name="Alazard D."/>
            <person name="Rattei T."/>
            <person name="Weinmaier T."/>
            <person name="Han J."/>
            <person name="Lucas S."/>
            <person name="Lapidus A."/>
            <person name="Cheng J.F."/>
            <person name="Goodwin L."/>
            <person name="Pitluck S."/>
            <person name="Peters L."/>
            <person name="Ovchinnikova G."/>
            <person name="Teshima H."/>
            <person name="Detter J.C."/>
            <person name="Han C.S."/>
            <person name="Tapia R."/>
            <person name="Land M.L."/>
            <person name="Hauser L."/>
            <person name="Kyrpides N.C."/>
            <person name="Ivanova N.N."/>
            <person name="Pagani I."/>
            <person name="Huntmann M."/>
            <person name="Wei C.L."/>
            <person name="Davenport K.W."/>
            <person name="Daligault H."/>
            <person name="Chain P.S."/>
            <person name="Chen A."/>
            <person name="Mavromatis K."/>
            <person name="Markowitz V."/>
            <person name="Szeto E."/>
            <person name="Mikhailova N."/>
            <person name="Pati A."/>
            <person name="Wagner M."/>
            <person name="Woyke T."/>
            <person name="Ollivier B."/>
            <person name="Klenk H.P."/>
            <person name="Spring S."/>
            <person name="Loy A."/>
        </authorList>
    </citation>
    <scope>NUCLEOTIDE SEQUENCE [LARGE SCALE GENOMIC DNA]</scope>
    <source>
        <strain evidence="12">ATCC 19365 / DSM 765 / NCIMB 8382 / VKM B-1628</strain>
    </source>
</reference>
<dbReference type="Pfam" id="PF02770">
    <property type="entry name" value="Acyl-CoA_dh_M"/>
    <property type="match status" value="1"/>
</dbReference>
<dbReference type="GO" id="GO:0005886">
    <property type="term" value="C:plasma membrane"/>
    <property type="evidence" value="ECO:0007669"/>
    <property type="project" value="TreeGrafter"/>
</dbReference>
<protein>
    <submittedName>
        <fullName evidence="11">Acyl-CoA dehydrogenase</fullName>
    </submittedName>
</protein>
<proteinExistence type="inferred from homology"/>
<dbReference type="PATRIC" id="fig|768706.3.peg.3084"/>
<dbReference type="AlphaFoldDB" id="G7WID9"/>
<dbReference type="HOGENOM" id="CLU_018204_12_2_9"/>
<dbReference type="PANTHER" id="PTHR42803:SF1">
    <property type="entry name" value="BROAD-SPECIFICITY LINEAR ACYL-COA DEHYDROGENASE FADE5"/>
    <property type="match status" value="1"/>
</dbReference>
<dbReference type="InterPro" id="IPR025878">
    <property type="entry name" value="Acyl-CoA_dh-like_C_dom"/>
</dbReference>
<name>G7WID9_DESOD</name>
<comment type="similarity">
    <text evidence="2 6">Belongs to the acyl-CoA dehydrogenase family.</text>
</comment>
<dbReference type="InterPro" id="IPR013786">
    <property type="entry name" value="AcylCoA_DH/ox_N"/>
</dbReference>
<dbReference type="Gene3D" id="1.20.140.10">
    <property type="entry name" value="Butyryl-CoA Dehydrogenase, subunit A, domain 3"/>
    <property type="match status" value="1"/>
</dbReference>
<comment type="cofactor">
    <cofactor evidence="1 6">
        <name>FAD</name>
        <dbReference type="ChEBI" id="CHEBI:57692"/>
    </cofactor>
</comment>
<evidence type="ECO:0000259" key="7">
    <source>
        <dbReference type="Pfam" id="PF00441"/>
    </source>
</evidence>
<feature type="domain" description="Acyl-CoA dehydrogenase/oxidase N-terminal" evidence="9">
    <location>
        <begin position="46"/>
        <end position="159"/>
    </location>
</feature>
<evidence type="ECO:0000313" key="12">
    <source>
        <dbReference type="Proteomes" id="UP000006346"/>
    </source>
</evidence>
<dbReference type="RefSeq" id="WP_014185395.1">
    <property type="nucleotide sequence ID" value="NC_016584.1"/>
</dbReference>
<evidence type="ECO:0000313" key="11">
    <source>
        <dbReference type="EMBL" id="AET68587.1"/>
    </source>
</evidence>
<keyword evidence="3 6" id="KW-0285">Flavoprotein</keyword>
<dbReference type="Gene3D" id="2.40.110.20">
    <property type="match status" value="1"/>
</dbReference>
<dbReference type="KEGG" id="dor:Desor_3067"/>
<dbReference type="eggNOG" id="COG1960">
    <property type="taxonomic scope" value="Bacteria"/>
</dbReference>
<sequence length="610" mass="67811">MAISNFVYDLRELKFVLKEWLDLEKLLALPPYQEYYGVDEIDPILETTFKIARDVIGPIAKDTDQIGARFIDGKVVTPDSFKKAYATINEAGLGASNADREAEGRLPYTIIQANMEMMSAVNLSFIAFWGLTTGAISVIQQHGSDYLKQKFLPNMISGKWSGTMNLTEAGAGSDVGANITKAFPTDTPGIYLIKGNKQFITTGDNDLVENIIHLVLARAEGAKDGVAGLSLFIVPKYWVEDDGRLSRLNDVICTNIEEKMGVHGQPTCSLSYGENDKCLGYLIGDPPDADGKASGIAQMFTMMNEERLNVSLQGLGSSTEAYLKAREYAKLRVQGTRFTDPKGPKVRIIEHEDIRRMLMVQKATTEALRALILKSCYYLDLSHDSEDPEERNFAEGMFQISNPMCKAFATDMAWSLISDAIQIHGGYGFIKEYEVESLARDVKISSIWEGTNYIQALDLVGRKFTMSKGQVFKNWITDISTFIENNKGSVGFMQEFEIMNEALDDFLAIMQQIQKYGQEGRPQTMPIFATRILYAASILYCGRLILDQALLADSKLKTLGGNHFDAKFYTGKVASGCFYVKNVVPQIAFIRKVIQIGDTSAVDLDEECFG</sequence>
<dbReference type="GO" id="GO:0016627">
    <property type="term" value="F:oxidoreductase activity, acting on the CH-CH group of donors"/>
    <property type="evidence" value="ECO:0007669"/>
    <property type="project" value="InterPro"/>
</dbReference>
<dbReference type="InterPro" id="IPR009075">
    <property type="entry name" value="AcylCo_DH/oxidase_C"/>
</dbReference>
<dbReference type="SUPFAM" id="SSF47203">
    <property type="entry name" value="Acyl-CoA dehydrogenase C-terminal domain-like"/>
    <property type="match status" value="1"/>
</dbReference>
<evidence type="ECO:0000256" key="1">
    <source>
        <dbReference type="ARBA" id="ARBA00001974"/>
    </source>
</evidence>
<feature type="domain" description="Acyl-CoA oxidase/dehydrogenase middle" evidence="8">
    <location>
        <begin position="164"/>
        <end position="271"/>
    </location>
</feature>
<dbReference type="PANTHER" id="PTHR42803">
    <property type="entry name" value="ACYL-COA DEHYDROGENASE"/>
    <property type="match status" value="1"/>
</dbReference>
<evidence type="ECO:0000259" key="8">
    <source>
        <dbReference type="Pfam" id="PF02770"/>
    </source>
</evidence>
<dbReference type="Pfam" id="PF00441">
    <property type="entry name" value="Acyl-CoA_dh_1"/>
    <property type="match status" value="1"/>
</dbReference>
<evidence type="ECO:0000259" key="9">
    <source>
        <dbReference type="Pfam" id="PF02771"/>
    </source>
</evidence>
<dbReference type="InterPro" id="IPR036250">
    <property type="entry name" value="AcylCo_DH-like_C"/>
</dbReference>
<dbReference type="EMBL" id="CP003108">
    <property type="protein sequence ID" value="AET68587.1"/>
    <property type="molecule type" value="Genomic_DNA"/>
</dbReference>
<dbReference type="InterPro" id="IPR009100">
    <property type="entry name" value="AcylCoA_DH/oxidase_NM_dom_sf"/>
</dbReference>
<evidence type="ECO:0000256" key="6">
    <source>
        <dbReference type="RuleBase" id="RU362125"/>
    </source>
</evidence>
<organism evidence="11 12">
    <name type="scientific">Desulfosporosinus orientis (strain ATCC 19365 / DSM 765 / NCIMB 8382 / VKM B-1628 / Singapore I)</name>
    <name type="common">Desulfotomaculum orientis</name>
    <dbReference type="NCBI Taxonomy" id="768706"/>
    <lineage>
        <taxon>Bacteria</taxon>
        <taxon>Bacillati</taxon>
        <taxon>Bacillota</taxon>
        <taxon>Clostridia</taxon>
        <taxon>Eubacteriales</taxon>
        <taxon>Desulfitobacteriaceae</taxon>
        <taxon>Desulfosporosinus</taxon>
    </lineage>
</organism>
<evidence type="ECO:0000256" key="2">
    <source>
        <dbReference type="ARBA" id="ARBA00009347"/>
    </source>
</evidence>
<dbReference type="GO" id="GO:0050660">
    <property type="term" value="F:flavin adenine dinucleotide binding"/>
    <property type="evidence" value="ECO:0007669"/>
    <property type="project" value="InterPro"/>
</dbReference>
<dbReference type="InterPro" id="IPR006091">
    <property type="entry name" value="Acyl-CoA_Oxase/DH_mid-dom"/>
</dbReference>
<dbReference type="STRING" id="768706.Desor_3067"/>
<evidence type="ECO:0000256" key="3">
    <source>
        <dbReference type="ARBA" id="ARBA00022630"/>
    </source>
</evidence>